<evidence type="ECO:0000313" key="11">
    <source>
        <dbReference type="EMBL" id="RZF42905.1"/>
    </source>
</evidence>
<gene>
    <name evidence="11" type="ORF">LSTR_LSTR003621</name>
</gene>
<feature type="transmembrane region" description="Helical" evidence="10">
    <location>
        <begin position="203"/>
        <end position="229"/>
    </location>
</feature>
<dbReference type="PANTHER" id="PTHR21137">
    <property type="entry name" value="ODORANT RECEPTOR"/>
    <property type="match status" value="1"/>
</dbReference>
<dbReference type="STRING" id="195883.A0A482XAA6"/>
<evidence type="ECO:0000256" key="7">
    <source>
        <dbReference type="ARBA" id="ARBA00023136"/>
    </source>
</evidence>
<dbReference type="GO" id="GO:0007165">
    <property type="term" value="P:signal transduction"/>
    <property type="evidence" value="ECO:0007669"/>
    <property type="project" value="UniProtKB-KW"/>
</dbReference>
<comment type="similarity">
    <text evidence="10">Belongs to the insect chemoreceptor superfamily. Heteromeric odorant receptor channel (TC 1.A.69) family.</text>
</comment>
<dbReference type="InterPro" id="IPR004117">
    <property type="entry name" value="7tm6_olfct_rcpt"/>
</dbReference>
<comment type="caution">
    <text evidence="10">Lacks conserved residue(s) required for the propagation of feature annotation.</text>
</comment>
<evidence type="ECO:0000256" key="10">
    <source>
        <dbReference type="RuleBase" id="RU351113"/>
    </source>
</evidence>
<evidence type="ECO:0000256" key="3">
    <source>
        <dbReference type="ARBA" id="ARBA00022606"/>
    </source>
</evidence>
<feature type="transmembrane region" description="Helical" evidence="10">
    <location>
        <begin position="295"/>
        <end position="313"/>
    </location>
</feature>
<dbReference type="GO" id="GO:0005549">
    <property type="term" value="F:odorant binding"/>
    <property type="evidence" value="ECO:0007669"/>
    <property type="project" value="InterPro"/>
</dbReference>
<keyword evidence="12" id="KW-1185">Reference proteome</keyword>
<dbReference type="Pfam" id="PF02949">
    <property type="entry name" value="7tm_6"/>
    <property type="match status" value="1"/>
</dbReference>
<proteinExistence type="inferred from homology"/>
<evidence type="ECO:0000256" key="2">
    <source>
        <dbReference type="ARBA" id="ARBA00022475"/>
    </source>
</evidence>
<dbReference type="FunCoup" id="A0A482XAA6">
    <property type="interactions" value="87"/>
</dbReference>
<keyword evidence="4 10" id="KW-0812">Transmembrane</keyword>
<evidence type="ECO:0000256" key="5">
    <source>
        <dbReference type="ARBA" id="ARBA00022725"/>
    </source>
</evidence>
<keyword evidence="8 10" id="KW-0675">Receptor</keyword>
<feature type="transmembrane region" description="Helical" evidence="10">
    <location>
        <begin position="72"/>
        <end position="94"/>
    </location>
</feature>
<dbReference type="AlphaFoldDB" id="A0A482XAA6"/>
<comment type="caution">
    <text evidence="11">The sequence shown here is derived from an EMBL/GenBank/DDBJ whole genome shotgun (WGS) entry which is preliminary data.</text>
</comment>
<accession>A0A482XAA6</accession>
<dbReference type="PANTHER" id="PTHR21137:SF35">
    <property type="entry name" value="ODORANT RECEPTOR 19A-RELATED"/>
    <property type="match status" value="1"/>
</dbReference>
<keyword evidence="7 10" id="KW-0472">Membrane</keyword>
<dbReference type="Proteomes" id="UP000291343">
    <property type="component" value="Unassembled WGS sequence"/>
</dbReference>
<sequence>MKQVLISLFKEEHTLNEVRTSIERYLSFCHIYSPKHSSPLGSLIYSTTVYLIFQTLYLVLKFWPQWNFNSRVSAIESLNFTFGVVFLASDLYFMPDKTEMLTQMIEAGYYLHKKYVKFVGMSLFDEKCRFIEKTELESVKSANSVKFALIGLYLSYLTTPVFGTILHLLRIVPLDKLSLPLIIQIPFRSDPFIFTRSYQFFSLALFQVIYILYTALLTVAIFQVCFLAVNNVLTEIQLFVICLKEMNMNFADDLKGGSDAERSAMLKLIINDISRHHQFIFRKIKFLNAGFRYRLFYVNTFVCLQLCFALFCFQKGEFSDKMRYGFLSVAIIIASHVFYENGQRLQDESEKLELALYDCCWIAKPEYFNGCLKILMTRTARTPKIVSFNIFTLNRNNLKIVVQAAYSYFNFLERSSKINDK</sequence>
<keyword evidence="3 10" id="KW-0716">Sensory transduction</keyword>
<dbReference type="OrthoDB" id="6597663at2759"/>
<name>A0A482XAA6_LAOST</name>
<dbReference type="InParanoid" id="A0A482XAA6"/>
<organism evidence="11 12">
    <name type="scientific">Laodelphax striatellus</name>
    <name type="common">Small brown planthopper</name>
    <name type="synonym">Delphax striatella</name>
    <dbReference type="NCBI Taxonomy" id="195883"/>
    <lineage>
        <taxon>Eukaryota</taxon>
        <taxon>Metazoa</taxon>
        <taxon>Ecdysozoa</taxon>
        <taxon>Arthropoda</taxon>
        <taxon>Hexapoda</taxon>
        <taxon>Insecta</taxon>
        <taxon>Pterygota</taxon>
        <taxon>Neoptera</taxon>
        <taxon>Paraneoptera</taxon>
        <taxon>Hemiptera</taxon>
        <taxon>Auchenorrhyncha</taxon>
        <taxon>Fulgoroidea</taxon>
        <taxon>Delphacidae</taxon>
        <taxon>Criomorphinae</taxon>
        <taxon>Laodelphax</taxon>
    </lineage>
</organism>
<keyword evidence="5 10" id="KW-0552">Olfaction</keyword>
<evidence type="ECO:0000256" key="4">
    <source>
        <dbReference type="ARBA" id="ARBA00022692"/>
    </source>
</evidence>
<reference evidence="11 12" key="1">
    <citation type="journal article" date="2017" name="Gigascience">
        <title>Genome sequence of the small brown planthopper, Laodelphax striatellus.</title>
        <authorList>
            <person name="Zhu J."/>
            <person name="Jiang F."/>
            <person name="Wang X."/>
            <person name="Yang P."/>
            <person name="Bao Y."/>
            <person name="Zhao W."/>
            <person name="Wang W."/>
            <person name="Lu H."/>
            <person name="Wang Q."/>
            <person name="Cui N."/>
            <person name="Li J."/>
            <person name="Chen X."/>
            <person name="Luo L."/>
            <person name="Yu J."/>
            <person name="Kang L."/>
            <person name="Cui F."/>
        </authorList>
    </citation>
    <scope>NUCLEOTIDE SEQUENCE [LARGE SCALE GENOMIC DNA]</scope>
    <source>
        <strain evidence="11">Lst14</strain>
    </source>
</reference>
<evidence type="ECO:0000256" key="8">
    <source>
        <dbReference type="ARBA" id="ARBA00023170"/>
    </source>
</evidence>
<feature type="transmembrane region" description="Helical" evidence="10">
    <location>
        <begin position="147"/>
        <end position="169"/>
    </location>
</feature>
<dbReference type="EMBL" id="QKKF02013724">
    <property type="protein sequence ID" value="RZF42905.1"/>
    <property type="molecule type" value="Genomic_DNA"/>
</dbReference>
<evidence type="ECO:0000256" key="6">
    <source>
        <dbReference type="ARBA" id="ARBA00022989"/>
    </source>
</evidence>
<keyword evidence="2" id="KW-1003">Cell membrane</keyword>
<evidence type="ECO:0000256" key="1">
    <source>
        <dbReference type="ARBA" id="ARBA00004651"/>
    </source>
</evidence>
<keyword evidence="9 10" id="KW-0807">Transducer</keyword>
<comment type="subcellular location">
    <subcellularLocation>
        <location evidence="1 10">Cell membrane</location>
        <topology evidence="1 10">Multi-pass membrane protein</topology>
    </subcellularLocation>
</comment>
<keyword evidence="6 10" id="KW-1133">Transmembrane helix</keyword>
<evidence type="ECO:0000256" key="9">
    <source>
        <dbReference type="ARBA" id="ARBA00023224"/>
    </source>
</evidence>
<feature type="transmembrane region" description="Helical" evidence="10">
    <location>
        <begin position="42"/>
        <end position="60"/>
    </location>
</feature>
<dbReference type="GO" id="GO:0004984">
    <property type="term" value="F:olfactory receptor activity"/>
    <property type="evidence" value="ECO:0007669"/>
    <property type="project" value="InterPro"/>
</dbReference>
<protein>
    <recommendedName>
        <fullName evidence="10">Odorant receptor</fullName>
    </recommendedName>
</protein>
<evidence type="ECO:0000313" key="12">
    <source>
        <dbReference type="Proteomes" id="UP000291343"/>
    </source>
</evidence>
<dbReference type="GO" id="GO:0005886">
    <property type="term" value="C:plasma membrane"/>
    <property type="evidence" value="ECO:0007669"/>
    <property type="project" value="UniProtKB-SubCell"/>
</dbReference>